<proteinExistence type="predicted"/>
<gene>
    <name evidence="1" type="ORF">EPICR_10106</name>
</gene>
<organism evidence="1">
    <name type="scientific">uncultured Desulfobacteraceae bacterium</name>
    <dbReference type="NCBI Taxonomy" id="218296"/>
    <lineage>
        <taxon>Bacteria</taxon>
        <taxon>Pseudomonadati</taxon>
        <taxon>Thermodesulfobacteriota</taxon>
        <taxon>Desulfobacteria</taxon>
        <taxon>Desulfobacterales</taxon>
        <taxon>Desulfobacteraceae</taxon>
        <taxon>environmental samples</taxon>
    </lineage>
</organism>
<dbReference type="AlphaFoldDB" id="A0A484HIG0"/>
<name>A0A484HIG0_9BACT</name>
<accession>A0A484HIG0</accession>
<evidence type="ECO:0000313" key="1">
    <source>
        <dbReference type="EMBL" id="VEN72607.1"/>
    </source>
</evidence>
<reference evidence="1" key="1">
    <citation type="submission" date="2019-01" db="EMBL/GenBank/DDBJ databases">
        <authorList>
            <consortium name="Genoscope - CEA"/>
            <person name="William W."/>
        </authorList>
    </citation>
    <scope>NUCLEOTIDE SEQUENCE</scope>
    <source>
        <strain evidence="1">CR-1</strain>
    </source>
</reference>
<dbReference type="PROSITE" id="PS51257">
    <property type="entry name" value="PROKAR_LIPOPROTEIN"/>
    <property type="match status" value="1"/>
</dbReference>
<protein>
    <submittedName>
        <fullName evidence="1">Uncharacterized protein</fullName>
    </submittedName>
</protein>
<dbReference type="EMBL" id="CAACVI010000001">
    <property type="protein sequence ID" value="VEN72607.1"/>
    <property type="molecule type" value="Genomic_DNA"/>
</dbReference>
<sequence length="177" mass="19102">MADKKYFPGIFVMISLIILILAGCEGASLPEDEIFAGDSTPPPGIPVLASVAKSPIGNIEFAPVGYDGVRVLDTHLLGYAWGESVGWIKFGSTNCSARAEDQRPYYDDNQNFNAACWGVNRAEPDAQGNSDLSGYAWNHAVGWINFSPQGYPAVTIDENGNLAGDAWGQNVGWIRFQ</sequence>